<dbReference type="Proteomes" id="UP001321760">
    <property type="component" value="Unassembled WGS sequence"/>
</dbReference>
<proteinExistence type="predicted"/>
<feature type="region of interest" description="Disordered" evidence="1">
    <location>
        <begin position="132"/>
        <end position="172"/>
    </location>
</feature>
<name>A0AAV9GIS3_9PEZI</name>
<dbReference type="SUPFAM" id="SSF88697">
    <property type="entry name" value="PUA domain-like"/>
    <property type="match status" value="1"/>
</dbReference>
<feature type="compositionally biased region" description="Polar residues" evidence="1">
    <location>
        <begin position="155"/>
        <end position="165"/>
    </location>
</feature>
<evidence type="ECO:0000313" key="2">
    <source>
        <dbReference type="EMBL" id="KAK4447822.1"/>
    </source>
</evidence>
<reference evidence="2" key="2">
    <citation type="submission" date="2023-05" db="EMBL/GenBank/DDBJ databases">
        <authorList>
            <consortium name="Lawrence Berkeley National Laboratory"/>
            <person name="Steindorff A."/>
            <person name="Hensen N."/>
            <person name="Bonometti L."/>
            <person name="Westerberg I."/>
            <person name="Brannstrom I.O."/>
            <person name="Guillou S."/>
            <person name="Cros-Aarteil S."/>
            <person name="Calhoun S."/>
            <person name="Haridas S."/>
            <person name="Kuo A."/>
            <person name="Mondo S."/>
            <person name="Pangilinan J."/>
            <person name="Riley R."/>
            <person name="Labutti K."/>
            <person name="Andreopoulos B."/>
            <person name="Lipzen A."/>
            <person name="Chen C."/>
            <person name="Yanf M."/>
            <person name="Daum C."/>
            <person name="Ng V."/>
            <person name="Clum A."/>
            <person name="Ohm R."/>
            <person name="Martin F."/>
            <person name="Silar P."/>
            <person name="Natvig D."/>
            <person name="Lalanne C."/>
            <person name="Gautier V."/>
            <person name="Ament-Velasquez S.L."/>
            <person name="Kruys A."/>
            <person name="Hutchinson M.I."/>
            <person name="Powell A.J."/>
            <person name="Barry K."/>
            <person name="Miller A.N."/>
            <person name="Grigoriev I.V."/>
            <person name="Debuchy R."/>
            <person name="Gladieux P."/>
            <person name="Thoren M.H."/>
            <person name="Johannesson H."/>
        </authorList>
    </citation>
    <scope>NUCLEOTIDE SEQUENCE</scope>
    <source>
        <strain evidence="2">PSN243</strain>
    </source>
</reference>
<protein>
    <recommendedName>
        <fullName evidence="4">ASCH domain-containing protein</fullName>
    </recommendedName>
</protein>
<accession>A0AAV9GIS3</accession>
<dbReference type="AlphaFoldDB" id="A0AAV9GIS3"/>
<dbReference type="InterPro" id="IPR015947">
    <property type="entry name" value="PUA-like_sf"/>
</dbReference>
<comment type="caution">
    <text evidence="2">The sequence shown here is derived from an EMBL/GenBank/DDBJ whole genome shotgun (WGS) entry which is preliminary data.</text>
</comment>
<feature type="compositionally biased region" description="Basic and acidic residues" evidence="1">
    <location>
        <begin position="132"/>
        <end position="152"/>
    </location>
</feature>
<organism evidence="2 3">
    <name type="scientific">Podospora aff. communis PSN243</name>
    <dbReference type="NCBI Taxonomy" id="3040156"/>
    <lineage>
        <taxon>Eukaryota</taxon>
        <taxon>Fungi</taxon>
        <taxon>Dikarya</taxon>
        <taxon>Ascomycota</taxon>
        <taxon>Pezizomycotina</taxon>
        <taxon>Sordariomycetes</taxon>
        <taxon>Sordariomycetidae</taxon>
        <taxon>Sordariales</taxon>
        <taxon>Podosporaceae</taxon>
        <taxon>Podospora</taxon>
    </lineage>
</organism>
<sequence>MKDPYMGQVLVGTKNYEFRRYCMKPSVERIWFYRTAPYSAITHVSEILPARTRDPDDPLEEDGLGNAEFNNRHKDWRGYDFAYRILSVYELRRPIRFSEMKSRHGIKIPPRGLVYLPQTIAKAVPWQKQKLILDRKGKGHGRSSEEDRDGAHSEPGTQCSFSAPNLGTDLRG</sequence>
<dbReference type="EMBL" id="MU865947">
    <property type="protein sequence ID" value="KAK4447822.1"/>
    <property type="molecule type" value="Genomic_DNA"/>
</dbReference>
<evidence type="ECO:0000256" key="1">
    <source>
        <dbReference type="SAM" id="MobiDB-lite"/>
    </source>
</evidence>
<evidence type="ECO:0000313" key="3">
    <source>
        <dbReference type="Proteomes" id="UP001321760"/>
    </source>
</evidence>
<evidence type="ECO:0008006" key="4">
    <source>
        <dbReference type="Google" id="ProtNLM"/>
    </source>
</evidence>
<keyword evidence="3" id="KW-1185">Reference proteome</keyword>
<reference evidence="2" key="1">
    <citation type="journal article" date="2023" name="Mol. Phylogenet. Evol.">
        <title>Genome-scale phylogeny and comparative genomics of the fungal order Sordariales.</title>
        <authorList>
            <person name="Hensen N."/>
            <person name="Bonometti L."/>
            <person name="Westerberg I."/>
            <person name="Brannstrom I.O."/>
            <person name="Guillou S."/>
            <person name="Cros-Aarteil S."/>
            <person name="Calhoun S."/>
            <person name="Haridas S."/>
            <person name="Kuo A."/>
            <person name="Mondo S."/>
            <person name="Pangilinan J."/>
            <person name="Riley R."/>
            <person name="LaButti K."/>
            <person name="Andreopoulos B."/>
            <person name="Lipzen A."/>
            <person name="Chen C."/>
            <person name="Yan M."/>
            <person name="Daum C."/>
            <person name="Ng V."/>
            <person name="Clum A."/>
            <person name="Steindorff A."/>
            <person name="Ohm R.A."/>
            <person name="Martin F."/>
            <person name="Silar P."/>
            <person name="Natvig D.O."/>
            <person name="Lalanne C."/>
            <person name="Gautier V."/>
            <person name="Ament-Velasquez S.L."/>
            <person name="Kruys A."/>
            <person name="Hutchinson M.I."/>
            <person name="Powell A.J."/>
            <person name="Barry K."/>
            <person name="Miller A.N."/>
            <person name="Grigoriev I.V."/>
            <person name="Debuchy R."/>
            <person name="Gladieux P."/>
            <person name="Hiltunen Thoren M."/>
            <person name="Johannesson H."/>
        </authorList>
    </citation>
    <scope>NUCLEOTIDE SEQUENCE</scope>
    <source>
        <strain evidence="2">PSN243</strain>
    </source>
</reference>
<gene>
    <name evidence="2" type="ORF">QBC34DRAFT_449985</name>
</gene>